<gene>
    <name evidence="1" type="ORF">ACFOYW_08440</name>
</gene>
<dbReference type="RefSeq" id="WP_390228431.1">
    <property type="nucleotide sequence ID" value="NZ_JBHSCN010000005.1"/>
</dbReference>
<dbReference type="InterPro" id="IPR027417">
    <property type="entry name" value="P-loop_NTPase"/>
</dbReference>
<dbReference type="EMBL" id="JBHSCN010000005">
    <property type="protein sequence ID" value="MFC4243399.1"/>
    <property type="molecule type" value="Genomic_DNA"/>
</dbReference>
<evidence type="ECO:0008006" key="3">
    <source>
        <dbReference type="Google" id="ProtNLM"/>
    </source>
</evidence>
<dbReference type="CDD" id="cd01983">
    <property type="entry name" value="SIMIBI"/>
    <property type="match status" value="1"/>
</dbReference>
<dbReference type="SUPFAM" id="SSF52540">
    <property type="entry name" value="P-loop containing nucleoside triphosphate hydrolases"/>
    <property type="match status" value="1"/>
</dbReference>
<accession>A0ABV8Q8B1</accession>
<reference evidence="2" key="1">
    <citation type="journal article" date="2019" name="Int. J. Syst. Evol. Microbiol.">
        <title>The Global Catalogue of Microorganisms (GCM) 10K type strain sequencing project: providing services to taxonomists for standard genome sequencing and annotation.</title>
        <authorList>
            <consortium name="The Broad Institute Genomics Platform"/>
            <consortium name="The Broad Institute Genome Sequencing Center for Infectious Disease"/>
            <person name="Wu L."/>
            <person name="Ma J."/>
        </authorList>
    </citation>
    <scope>NUCLEOTIDE SEQUENCE [LARGE SCALE GENOMIC DNA]</scope>
    <source>
        <strain evidence="2">CGMCC 1.10363</strain>
    </source>
</reference>
<organism evidence="1 2">
    <name type="scientific">Gryllotalpicola reticulitermitis</name>
    <dbReference type="NCBI Taxonomy" id="1184153"/>
    <lineage>
        <taxon>Bacteria</taxon>
        <taxon>Bacillati</taxon>
        <taxon>Actinomycetota</taxon>
        <taxon>Actinomycetes</taxon>
        <taxon>Micrococcales</taxon>
        <taxon>Microbacteriaceae</taxon>
        <taxon>Gryllotalpicola</taxon>
    </lineage>
</organism>
<sequence>MTPSSPPLALVVIAGPQASGKSTVAVALSEALRRAGESVALVELDRIAAMALPTLPSWDTAHHVFELVVARWARSDLSCVIAEGSGAAEEVARLLAQLPEGAVAVTAVTTAPFDLALVRAQADPTRGISRERSFLYEVYERWSHEVDRIESDVLLNTADLDPDQCVERVMDAIAAARAAGDLG</sequence>
<proteinExistence type="predicted"/>
<protein>
    <recommendedName>
        <fullName evidence="3">Adenylyl-sulfate kinase</fullName>
    </recommendedName>
</protein>
<evidence type="ECO:0000313" key="2">
    <source>
        <dbReference type="Proteomes" id="UP001595900"/>
    </source>
</evidence>
<evidence type="ECO:0000313" key="1">
    <source>
        <dbReference type="EMBL" id="MFC4243399.1"/>
    </source>
</evidence>
<keyword evidence="2" id="KW-1185">Reference proteome</keyword>
<comment type="caution">
    <text evidence="1">The sequence shown here is derived from an EMBL/GenBank/DDBJ whole genome shotgun (WGS) entry which is preliminary data.</text>
</comment>
<name>A0ABV8Q8B1_9MICO</name>
<dbReference type="Proteomes" id="UP001595900">
    <property type="component" value="Unassembled WGS sequence"/>
</dbReference>
<dbReference type="Gene3D" id="3.40.50.300">
    <property type="entry name" value="P-loop containing nucleotide triphosphate hydrolases"/>
    <property type="match status" value="1"/>
</dbReference>